<dbReference type="Gene3D" id="3.60.21.10">
    <property type="match status" value="1"/>
</dbReference>
<comment type="caution">
    <text evidence="2">The sequence shown here is derived from an EMBL/GenBank/DDBJ whole genome shotgun (WGS) entry which is preliminary data.</text>
</comment>
<accession>A0A969WBM5</accession>
<dbReference type="SUPFAM" id="SSF56300">
    <property type="entry name" value="Metallo-dependent phosphatases"/>
    <property type="match status" value="1"/>
</dbReference>
<evidence type="ECO:0000313" key="2">
    <source>
        <dbReference type="EMBL" id="NKF24386.1"/>
    </source>
</evidence>
<evidence type="ECO:0000259" key="1">
    <source>
        <dbReference type="Pfam" id="PF00149"/>
    </source>
</evidence>
<sequence length="305" mass="34158">MNDVVVPHGFEVPGWDTWERGLRPEVDAPLLYGPAFVELPVNSRGHDFFVGDIHGELDMLFHLLGAVGFSSGDRLIAPGDLIDRGSYSCEVLELAYEQNFLFSTIGNHEEELIHLDPDQGDVCNSSILGGEKHWWFGLPPELRHRYRRIARTLPVALEVPLKNGTRVGVIHAQVPQQDWNVAKALSPSYGDRNPNKLSNTRVALSARAIAYGVIRDQRRSPLPGQVHHIDLVVTGHSCIVPGEVWRYGNQIGLESLAFSMYGAMTIFDPLRGRYWQLVNPRSPAGGNWPEVREIEPPVDRRPLLE</sequence>
<protein>
    <recommendedName>
        <fullName evidence="1">Calcineurin-like phosphoesterase domain-containing protein</fullName>
    </recommendedName>
</protein>
<dbReference type="GO" id="GO:0005737">
    <property type="term" value="C:cytoplasm"/>
    <property type="evidence" value="ECO:0007669"/>
    <property type="project" value="TreeGrafter"/>
</dbReference>
<dbReference type="EMBL" id="JAAVXB010000014">
    <property type="protein sequence ID" value="NKF24386.1"/>
    <property type="molecule type" value="Genomic_DNA"/>
</dbReference>
<dbReference type="Pfam" id="PF00149">
    <property type="entry name" value="Metallophos"/>
    <property type="match status" value="1"/>
</dbReference>
<reference evidence="2" key="1">
    <citation type="submission" date="2020-03" db="EMBL/GenBank/DDBJ databases">
        <title>Solimonas marina sp. nov., isolated from deep seawater of the Pacific Ocean.</title>
        <authorList>
            <person name="Liu X."/>
            <person name="Lai Q."/>
            <person name="Sun F."/>
            <person name="Gai Y."/>
            <person name="Li G."/>
            <person name="Shao Z."/>
        </authorList>
    </citation>
    <scope>NUCLEOTIDE SEQUENCE</scope>
    <source>
        <strain evidence="2">C16B3</strain>
    </source>
</reference>
<organism evidence="2 3">
    <name type="scientific">Solimonas marina</name>
    <dbReference type="NCBI Taxonomy" id="2714601"/>
    <lineage>
        <taxon>Bacteria</taxon>
        <taxon>Pseudomonadati</taxon>
        <taxon>Pseudomonadota</taxon>
        <taxon>Gammaproteobacteria</taxon>
        <taxon>Nevskiales</taxon>
        <taxon>Nevskiaceae</taxon>
        <taxon>Solimonas</taxon>
    </lineage>
</organism>
<dbReference type="PANTHER" id="PTHR42850">
    <property type="entry name" value="METALLOPHOSPHOESTERASE"/>
    <property type="match status" value="1"/>
</dbReference>
<gene>
    <name evidence="2" type="ORF">G7Y82_18910</name>
</gene>
<keyword evidence="3" id="KW-1185">Reference proteome</keyword>
<dbReference type="InterPro" id="IPR029052">
    <property type="entry name" value="Metallo-depent_PP-like"/>
</dbReference>
<feature type="domain" description="Calcineurin-like phosphoesterase" evidence="1">
    <location>
        <begin position="49"/>
        <end position="238"/>
    </location>
</feature>
<dbReference type="GO" id="GO:0016791">
    <property type="term" value="F:phosphatase activity"/>
    <property type="evidence" value="ECO:0007669"/>
    <property type="project" value="TreeGrafter"/>
</dbReference>
<dbReference type="InterPro" id="IPR050126">
    <property type="entry name" value="Ap4A_hydrolase"/>
</dbReference>
<proteinExistence type="predicted"/>
<dbReference type="Proteomes" id="UP000653472">
    <property type="component" value="Unassembled WGS sequence"/>
</dbReference>
<evidence type="ECO:0000313" key="3">
    <source>
        <dbReference type="Proteomes" id="UP000653472"/>
    </source>
</evidence>
<dbReference type="AlphaFoldDB" id="A0A969WBM5"/>
<dbReference type="InterPro" id="IPR004843">
    <property type="entry name" value="Calcineurin-like_PHP"/>
</dbReference>
<dbReference type="PANTHER" id="PTHR42850:SF4">
    <property type="entry name" value="ZINC-DEPENDENT ENDOPOLYPHOSPHATASE"/>
    <property type="match status" value="1"/>
</dbReference>
<dbReference type="RefSeq" id="WP_168149686.1">
    <property type="nucleotide sequence ID" value="NZ_JAAVXB010000014.1"/>
</dbReference>
<name>A0A969WBM5_9GAMM</name>